<name>A0ABR1IPH3_9AGAR</name>
<dbReference type="Proteomes" id="UP001498398">
    <property type="component" value="Unassembled WGS sequence"/>
</dbReference>
<organism evidence="1 2">
    <name type="scientific">Marasmiellus scandens</name>
    <dbReference type="NCBI Taxonomy" id="2682957"/>
    <lineage>
        <taxon>Eukaryota</taxon>
        <taxon>Fungi</taxon>
        <taxon>Dikarya</taxon>
        <taxon>Basidiomycota</taxon>
        <taxon>Agaricomycotina</taxon>
        <taxon>Agaricomycetes</taxon>
        <taxon>Agaricomycetidae</taxon>
        <taxon>Agaricales</taxon>
        <taxon>Marasmiineae</taxon>
        <taxon>Omphalotaceae</taxon>
        <taxon>Marasmiellus</taxon>
    </lineage>
</organism>
<evidence type="ECO:0000313" key="2">
    <source>
        <dbReference type="Proteomes" id="UP001498398"/>
    </source>
</evidence>
<evidence type="ECO:0008006" key="3">
    <source>
        <dbReference type="Google" id="ProtNLM"/>
    </source>
</evidence>
<reference evidence="1 2" key="1">
    <citation type="submission" date="2024-01" db="EMBL/GenBank/DDBJ databases">
        <title>A draft genome for the cacao thread blight pathogen Marasmiellus scandens.</title>
        <authorList>
            <person name="Baruah I.K."/>
            <person name="Leung J."/>
            <person name="Bukari Y."/>
            <person name="Amoako-Attah I."/>
            <person name="Meinhardt L.W."/>
            <person name="Bailey B.A."/>
            <person name="Cohen S.P."/>
        </authorList>
    </citation>
    <scope>NUCLEOTIDE SEQUENCE [LARGE SCALE GENOMIC DNA]</scope>
    <source>
        <strain evidence="1 2">GH-19</strain>
    </source>
</reference>
<protein>
    <recommendedName>
        <fullName evidence="3">F-box domain-containing protein</fullName>
    </recommendedName>
</protein>
<comment type="caution">
    <text evidence="1">The sequence shown here is derived from an EMBL/GenBank/DDBJ whole genome shotgun (WGS) entry which is preliminary data.</text>
</comment>
<proteinExistence type="predicted"/>
<accession>A0ABR1IPH3</accession>
<evidence type="ECO:0000313" key="1">
    <source>
        <dbReference type="EMBL" id="KAK7437917.1"/>
    </source>
</evidence>
<dbReference type="EMBL" id="JBANRG010000082">
    <property type="protein sequence ID" value="KAK7437917.1"/>
    <property type="molecule type" value="Genomic_DNA"/>
</dbReference>
<gene>
    <name evidence="1" type="ORF">VKT23_018352</name>
</gene>
<keyword evidence="2" id="KW-1185">Reference proteome</keyword>
<sequence>MPSFQETETTPHTTSVIFSEFPEPLYPELLKSNDAPTPDQADGLRMLVNIAEVCLTRLSSAMHTFSLEASPRVIRNEQRRRVEFVRDYRKLVSSIPMRQVPNEIWGQIFLMYAKAAFDEEEKGKDEQGGRKRPKIPRAPVTLTEVCRRWRAIALSSPEIWSLIRVTLPTRPIQIRRWLALSKGRPLFARISMGEDFASHSHVPVCFGLVMNGKLFGADDENFLPPYAGDSGIYTLLSQSQRWAGLDIDVEGNWATKKVLRRIVFSATKLQSLRIRTIGTTRMILNRAPWVARNIKLPQLTDFTWRDQRISTLSTIPAYRNVTHLTAQFSNVESLTEVFDGIFKSMRRLSELDLTINCEDQLEPPDPQRHPVTRSVIHNQLLSFKLKWTAVDGRRELWPRIPVGEFLDCVDFPSLENFSLVTGAGIDSKPETISFFLSRHLKLSSLSLELPKCQLKLARLISKSRPWELVDSIDIQHILGDGRGETCVSTSIPLPAEDNWILL</sequence>